<keyword evidence="3" id="KW-0813">Transport</keyword>
<evidence type="ECO:0000256" key="3">
    <source>
        <dbReference type="ARBA" id="ARBA00022448"/>
    </source>
</evidence>
<dbReference type="AlphaFoldDB" id="A0A7E4UZB6"/>
<name>A0A7E4UZB6_PANRE</name>
<evidence type="ECO:0000256" key="6">
    <source>
        <dbReference type="ARBA" id="ARBA00031471"/>
    </source>
</evidence>
<evidence type="ECO:0000256" key="4">
    <source>
        <dbReference type="ARBA" id="ARBA00022483"/>
    </source>
</evidence>
<evidence type="ECO:0000259" key="8">
    <source>
        <dbReference type="Pfam" id="PF20667"/>
    </source>
</evidence>
<keyword evidence="5" id="KW-0175">Coiled coil</keyword>
<dbReference type="GO" id="GO:0006887">
    <property type="term" value="P:exocytosis"/>
    <property type="evidence" value="ECO:0007669"/>
    <property type="project" value="UniProtKB-KW"/>
</dbReference>
<dbReference type="Proteomes" id="UP000492821">
    <property type="component" value="Unassembled WGS sequence"/>
</dbReference>
<dbReference type="InterPro" id="IPR048625">
    <property type="entry name" value="Sec10_N"/>
</dbReference>
<evidence type="ECO:0000313" key="10">
    <source>
        <dbReference type="WBParaSite" id="Pan_g14305.t1"/>
    </source>
</evidence>
<organism evidence="9 10">
    <name type="scientific">Panagrellus redivivus</name>
    <name type="common">Microworm</name>
    <dbReference type="NCBI Taxonomy" id="6233"/>
    <lineage>
        <taxon>Eukaryota</taxon>
        <taxon>Metazoa</taxon>
        <taxon>Ecdysozoa</taxon>
        <taxon>Nematoda</taxon>
        <taxon>Chromadorea</taxon>
        <taxon>Rhabditida</taxon>
        <taxon>Tylenchina</taxon>
        <taxon>Panagrolaimomorpha</taxon>
        <taxon>Panagrolaimoidea</taxon>
        <taxon>Panagrolaimidae</taxon>
        <taxon>Panagrellus</taxon>
    </lineage>
</organism>
<dbReference type="Pfam" id="PF07393">
    <property type="entry name" value="Sec10_HB"/>
    <property type="match status" value="1"/>
</dbReference>
<evidence type="ECO:0000256" key="2">
    <source>
        <dbReference type="ARBA" id="ARBA00017524"/>
    </source>
</evidence>
<accession>A0A7E4UZB6</accession>
<evidence type="ECO:0000256" key="1">
    <source>
        <dbReference type="ARBA" id="ARBA00006572"/>
    </source>
</evidence>
<reference evidence="9" key="1">
    <citation type="journal article" date="2013" name="Genetics">
        <title>The draft genome and transcriptome of Panagrellus redivivus are shaped by the harsh demands of a free-living lifestyle.</title>
        <authorList>
            <person name="Srinivasan J."/>
            <person name="Dillman A.R."/>
            <person name="Macchietto M.G."/>
            <person name="Heikkinen L."/>
            <person name="Lakso M."/>
            <person name="Fracchia K.M."/>
            <person name="Antoshechkin I."/>
            <person name="Mortazavi A."/>
            <person name="Wong G."/>
            <person name="Sternberg P.W."/>
        </authorList>
    </citation>
    <scope>NUCLEOTIDE SEQUENCE [LARGE SCALE GENOMIC DNA]</scope>
    <source>
        <strain evidence="9">MT8872</strain>
    </source>
</reference>
<dbReference type="InterPro" id="IPR009976">
    <property type="entry name" value="Sec10-like"/>
</dbReference>
<dbReference type="GO" id="GO:0006893">
    <property type="term" value="P:Golgi to plasma membrane transport"/>
    <property type="evidence" value="ECO:0007669"/>
    <property type="project" value="TreeGrafter"/>
</dbReference>
<comment type="similarity">
    <text evidence="1">Belongs to the SEC10 family.</text>
</comment>
<keyword evidence="4" id="KW-0268">Exocytosis</keyword>
<evidence type="ECO:0000313" key="9">
    <source>
        <dbReference type="Proteomes" id="UP000492821"/>
    </source>
</evidence>
<dbReference type="WBParaSite" id="Pan_g14305.t1">
    <property type="protein sequence ID" value="Pan_g14305.t1"/>
    <property type="gene ID" value="Pan_g14305"/>
</dbReference>
<dbReference type="PANTHER" id="PTHR12100:SF0">
    <property type="entry name" value="EXOCYST COMPLEX COMPONENT 5"/>
    <property type="match status" value="1"/>
</dbReference>
<feature type="domain" description="Exocyst complex component Sec10-like alpha-helical bundle" evidence="7">
    <location>
        <begin position="161"/>
        <end position="701"/>
    </location>
</feature>
<reference evidence="10" key="2">
    <citation type="submission" date="2020-10" db="UniProtKB">
        <authorList>
            <consortium name="WormBaseParasite"/>
        </authorList>
    </citation>
    <scope>IDENTIFICATION</scope>
</reference>
<proteinExistence type="inferred from homology"/>
<keyword evidence="9" id="KW-1185">Reference proteome</keyword>
<dbReference type="GO" id="GO:0000145">
    <property type="term" value="C:exocyst"/>
    <property type="evidence" value="ECO:0007669"/>
    <property type="project" value="TreeGrafter"/>
</dbReference>
<evidence type="ECO:0000259" key="7">
    <source>
        <dbReference type="Pfam" id="PF07393"/>
    </source>
</evidence>
<dbReference type="Pfam" id="PF20667">
    <property type="entry name" value="Sec10_N"/>
    <property type="match status" value="1"/>
</dbReference>
<dbReference type="PANTHER" id="PTHR12100">
    <property type="entry name" value="SEC10"/>
    <property type="match status" value="1"/>
</dbReference>
<evidence type="ECO:0000256" key="5">
    <source>
        <dbReference type="ARBA" id="ARBA00023054"/>
    </source>
</evidence>
<feature type="domain" description="Exocyst complex component Sec10 N-terminal" evidence="8">
    <location>
        <begin position="42"/>
        <end position="154"/>
    </location>
</feature>
<dbReference type="InterPro" id="IPR048627">
    <property type="entry name" value="Sec10_HB"/>
</dbReference>
<sequence length="708" mass="81559">MSHQPYFATYIEDLEQDPFDATDFVERLAWRIGNGPEDVDATHLMKKFEEEIGSLQLLSEQFQGKLNILDQQHNVEKQGVQDELTILHDKNAEALERLKHLDSTMQSVFTKVVHLGDQLESVHAPRARAFEALQLMQHFDEFLADQPLHSPVFTDPDRLLESAEMIQKLSSISQELARDKFANVQMRIAHKYEEIEKLLIEEFIKSHNRQKMREIALILSEFKRFSECLDAFIERVQNGAFRSGSVFDDILMLCEKTQPMIEEIFPKPQQVMGKLVLNVFHGKLQETVSAKLQEYDKDNDNYLQYLYEVYTKTVKLQSQLQKFKCDSDPNFLNVLTRSVFAPYLSDYSKRERELISQQCRGILGQYYDSKGHQKRNIQAGGFQELKRDIQARLLNVENFGGETFLSEEVAINILQETKNAFMRCSVLGGKKEEVAQVANSLFDLLLNFLYREHVDYAIELALTGISTAEPKTEPPSNFFGVVQQTAAITHLFVKQFDDSLHPLVKDSTVEDSVITRRDMTLQHVENRVNMGLERQINVLVAYVRYILNTEQKKTDFKPDSDYFTVTDSSNACRIVTRYLAKQGEKIRESVDGSNLTAVMNELGTRLYNTILQHIQSFSYNEPGGMLLLTDVKEYNQCIERWELSPATRKQFEALPALSNLLVVKPENLEQARTAPTLSDFDPLLINRFISLRLDTREKKRNLGGIFSN</sequence>
<protein>
    <recommendedName>
        <fullName evidence="2">Exocyst complex component 5</fullName>
    </recommendedName>
    <alternativeName>
        <fullName evidence="6">Exocyst complex component Sec10</fullName>
    </alternativeName>
</protein>